<reference evidence="1 2" key="1">
    <citation type="journal article" date="2019" name="Emerg. Microbes Infect.">
        <title>Comprehensive subspecies identification of 175 nontuberculous mycobacteria species based on 7547 genomic profiles.</title>
        <authorList>
            <person name="Matsumoto Y."/>
            <person name="Kinjo T."/>
            <person name="Motooka D."/>
            <person name="Nabeya D."/>
            <person name="Jung N."/>
            <person name="Uechi K."/>
            <person name="Horii T."/>
            <person name="Iida T."/>
            <person name="Fujita J."/>
            <person name="Nakamura S."/>
        </authorList>
    </citation>
    <scope>NUCLEOTIDE SEQUENCE [LARGE SCALE GENOMIC DNA]</scope>
    <source>
        <strain evidence="1 2">JCM 13571</strain>
    </source>
</reference>
<accession>A0A7I7X852</accession>
<evidence type="ECO:0008006" key="3">
    <source>
        <dbReference type="Google" id="ProtNLM"/>
    </source>
</evidence>
<dbReference type="SUPFAM" id="SSF52980">
    <property type="entry name" value="Restriction endonuclease-like"/>
    <property type="match status" value="1"/>
</dbReference>
<keyword evidence="2" id="KW-1185">Reference proteome</keyword>
<dbReference type="EMBL" id="AP022609">
    <property type="protein sequence ID" value="BBZ24841.1"/>
    <property type="molecule type" value="Genomic_DNA"/>
</dbReference>
<protein>
    <recommendedName>
        <fullName evidence="3">Cullin, a subunit of E3 ubiquitin ligase</fullName>
    </recommendedName>
</protein>
<dbReference type="AlphaFoldDB" id="A0A7I7X852"/>
<evidence type="ECO:0000313" key="1">
    <source>
        <dbReference type="EMBL" id="BBZ24841.1"/>
    </source>
</evidence>
<name>A0A7I7X852_9MYCO</name>
<organism evidence="1 2">
    <name type="scientific">Mycolicibacter hiberniae</name>
    <dbReference type="NCBI Taxonomy" id="29314"/>
    <lineage>
        <taxon>Bacteria</taxon>
        <taxon>Bacillati</taxon>
        <taxon>Actinomycetota</taxon>
        <taxon>Actinomycetes</taxon>
        <taxon>Mycobacteriales</taxon>
        <taxon>Mycobacteriaceae</taxon>
        <taxon>Mycolicibacter</taxon>
    </lineage>
</organism>
<proteinExistence type="predicted"/>
<dbReference type="Proteomes" id="UP000467260">
    <property type="component" value="Chromosome"/>
</dbReference>
<gene>
    <name evidence="1" type="ORF">MHIB_32590</name>
</gene>
<dbReference type="InterPro" id="IPR011335">
    <property type="entry name" value="Restrct_endonuc-II-like"/>
</dbReference>
<dbReference type="Gene3D" id="3.40.960.10">
    <property type="entry name" value="VSR Endonuclease"/>
    <property type="match status" value="1"/>
</dbReference>
<dbReference type="KEGG" id="mhib:MHIB_32590"/>
<sequence>MAAVGTPSQTAGMHAGALKLLDELGGFATTRQLLTVMTRQQLDVQVNTGGLSRIWYGVYGVGEPDLLGRLRALDLFMGQRAIACLGTAARLYGFDTEDTTAVHVLDPGVRMRPTLGLMVHQRVGAQLRSVAGRLAIAPAWTAVEIARQLQRPRALATLDAAVHSGRCTPPELDRAVLEQGGRRGIVAVRELMPYVDGRAESAMESEARLVMIDYGVPTPELQYPIYGRDGQLWRADFAWPDVKVAAEYESVDWHAGGPAMLRDKKRSAGIQDVGWTSIPIVAEDVRRHPARTAARIKRQLVRSRLAS</sequence>
<evidence type="ECO:0000313" key="2">
    <source>
        <dbReference type="Proteomes" id="UP000467260"/>
    </source>
</evidence>